<keyword evidence="1" id="KW-0808">Transferase</keyword>
<evidence type="ECO:0000313" key="2">
    <source>
        <dbReference type="Proteomes" id="UP000325315"/>
    </source>
</evidence>
<accession>A0A5B6VPP8</accession>
<dbReference type="OrthoDB" id="1435943at2759"/>
<comment type="caution">
    <text evidence="1">The sequence shown here is derived from an EMBL/GenBank/DDBJ whole genome shotgun (WGS) entry which is preliminary data.</text>
</comment>
<dbReference type="InterPro" id="IPR036691">
    <property type="entry name" value="Endo/exonu/phosph_ase_sf"/>
</dbReference>
<name>A0A5B6VPP8_9ROSI</name>
<dbReference type="Gene3D" id="3.60.10.10">
    <property type="entry name" value="Endonuclease/exonuclease/phosphatase"/>
    <property type="match status" value="1"/>
</dbReference>
<dbReference type="EMBL" id="SMMG02000006">
    <property type="protein sequence ID" value="KAA3471027.1"/>
    <property type="molecule type" value="Genomic_DNA"/>
</dbReference>
<keyword evidence="1" id="KW-0548">Nucleotidyltransferase</keyword>
<organism evidence="1 2">
    <name type="scientific">Gossypium australe</name>
    <dbReference type="NCBI Taxonomy" id="47621"/>
    <lineage>
        <taxon>Eukaryota</taxon>
        <taxon>Viridiplantae</taxon>
        <taxon>Streptophyta</taxon>
        <taxon>Embryophyta</taxon>
        <taxon>Tracheophyta</taxon>
        <taxon>Spermatophyta</taxon>
        <taxon>Magnoliopsida</taxon>
        <taxon>eudicotyledons</taxon>
        <taxon>Gunneridae</taxon>
        <taxon>Pentapetalae</taxon>
        <taxon>rosids</taxon>
        <taxon>malvids</taxon>
        <taxon>Malvales</taxon>
        <taxon>Malvaceae</taxon>
        <taxon>Malvoideae</taxon>
        <taxon>Gossypium</taxon>
    </lineage>
</organism>
<protein>
    <submittedName>
        <fullName evidence="1">Reverse transcriptase</fullName>
    </submittedName>
</protein>
<proteinExistence type="predicted"/>
<reference evidence="2" key="1">
    <citation type="journal article" date="2019" name="Plant Biotechnol. J.">
        <title>Genome sequencing of the Australian wild diploid species Gossypium australe highlights disease resistance and delayed gland morphogenesis.</title>
        <authorList>
            <person name="Cai Y."/>
            <person name="Cai X."/>
            <person name="Wang Q."/>
            <person name="Wang P."/>
            <person name="Zhang Y."/>
            <person name="Cai C."/>
            <person name="Xu Y."/>
            <person name="Wang K."/>
            <person name="Zhou Z."/>
            <person name="Wang C."/>
            <person name="Geng S."/>
            <person name="Li B."/>
            <person name="Dong Q."/>
            <person name="Hou Y."/>
            <person name="Wang H."/>
            <person name="Ai P."/>
            <person name="Liu Z."/>
            <person name="Yi F."/>
            <person name="Sun M."/>
            <person name="An G."/>
            <person name="Cheng J."/>
            <person name="Zhang Y."/>
            <person name="Shi Q."/>
            <person name="Xie Y."/>
            <person name="Shi X."/>
            <person name="Chang Y."/>
            <person name="Huang F."/>
            <person name="Chen Y."/>
            <person name="Hong S."/>
            <person name="Mi L."/>
            <person name="Sun Q."/>
            <person name="Zhang L."/>
            <person name="Zhou B."/>
            <person name="Peng R."/>
            <person name="Zhang X."/>
            <person name="Liu F."/>
        </authorList>
    </citation>
    <scope>NUCLEOTIDE SEQUENCE [LARGE SCALE GENOMIC DNA]</scope>
    <source>
        <strain evidence="2">cv. PA1801</strain>
    </source>
</reference>
<dbReference type="SUPFAM" id="SSF56219">
    <property type="entry name" value="DNase I-like"/>
    <property type="match status" value="1"/>
</dbReference>
<dbReference type="GO" id="GO:0003964">
    <property type="term" value="F:RNA-directed DNA polymerase activity"/>
    <property type="evidence" value="ECO:0007669"/>
    <property type="project" value="UniProtKB-KW"/>
</dbReference>
<gene>
    <name evidence="1" type="ORF">EPI10_016687</name>
</gene>
<dbReference type="AlphaFoldDB" id="A0A5B6VPP8"/>
<keyword evidence="1" id="KW-0695">RNA-directed DNA polymerase</keyword>
<sequence length="204" mass="24662">MNWQFMGFYSSPNVIFEGDSWNLLKELGRDQGLPWIVCGDFNEILYSFEKKGGLLREEEHIRIFYETLIECQLEDLGYTRHWFSWERGNRSEINIRERLDRRVTKSAWFLAFLNFSVKHLPHSFSNHYLLLIHTNQDEQRSTKRGFKFEAWLTKEESFEEEIRRLWEGNHGHIADPLNKIRVGLQKWANGLRKKVKRVFMRLHE</sequence>
<dbReference type="Proteomes" id="UP000325315">
    <property type="component" value="Unassembled WGS sequence"/>
</dbReference>
<evidence type="ECO:0000313" key="1">
    <source>
        <dbReference type="EMBL" id="KAA3471027.1"/>
    </source>
</evidence>
<keyword evidence="2" id="KW-1185">Reference proteome</keyword>
<dbReference type="PANTHER" id="PTHR33710:SF62">
    <property type="entry name" value="DUF4283 DOMAIN PROTEIN"/>
    <property type="match status" value="1"/>
</dbReference>
<dbReference type="PANTHER" id="PTHR33710">
    <property type="entry name" value="BNAC02G09200D PROTEIN"/>
    <property type="match status" value="1"/>
</dbReference>